<dbReference type="InterPro" id="IPR029064">
    <property type="entry name" value="Ribosomal_eL30-like_sf"/>
</dbReference>
<dbReference type="Proteomes" id="UP000010301">
    <property type="component" value="Unassembled WGS sequence"/>
</dbReference>
<evidence type="ECO:0000313" key="5">
    <source>
        <dbReference type="EMBL" id="EEH64232.1"/>
    </source>
</evidence>
<comment type="caution">
    <text evidence="5">The sequence shown here is derived from an EMBL/GenBank/DDBJ whole genome shotgun (WGS) entry which is preliminary data.</text>
</comment>
<dbReference type="HOGENOM" id="CLU_021322_3_1_11"/>
<keyword evidence="2 5" id="KW-0489">Methyltransferase</keyword>
<dbReference type="Pfam" id="PF22435">
    <property type="entry name" value="MRM3-like_sub_bind"/>
    <property type="match status" value="1"/>
</dbReference>
<dbReference type="InterPro" id="IPR029028">
    <property type="entry name" value="Alpha/beta_knot_MTases"/>
</dbReference>
<proteinExistence type="inferred from homology"/>
<dbReference type="OrthoDB" id="9794400at2"/>
<feature type="domain" description="RNA 2-O ribose methyltransferase substrate binding" evidence="4">
    <location>
        <begin position="42"/>
        <end position="115"/>
    </location>
</feature>
<dbReference type="GO" id="GO:0008173">
    <property type="term" value="F:RNA methyltransferase activity"/>
    <property type="evidence" value="ECO:0007669"/>
    <property type="project" value="InterPro"/>
</dbReference>
<dbReference type="Gene3D" id="3.30.1330.30">
    <property type="match status" value="1"/>
</dbReference>
<reference evidence="5 6" key="1">
    <citation type="submission" date="2009-01" db="EMBL/GenBank/DDBJ databases">
        <authorList>
            <person name="Qin X."/>
            <person name="Bachman B."/>
            <person name="Battles P."/>
            <person name="Bell A."/>
            <person name="Bess C."/>
            <person name="Bickham C."/>
            <person name="Chaboub L."/>
            <person name="Chen D."/>
            <person name="Coyle M."/>
            <person name="Deiros D.R."/>
            <person name="Dinh H."/>
            <person name="Forbes L."/>
            <person name="Fowler G."/>
            <person name="Francisco L."/>
            <person name="Fu Q."/>
            <person name="Gubbala S."/>
            <person name="Hale W."/>
            <person name="Han Y."/>
            <person name="Hemphill L."/>
            <person name="Highlander S.K."/>
            <person name="Hirani K."/>
            <person name="Hogues M."/>
            <person name="Jackson L."/>
            <person name="Jakkamsetti A."/>
            <person name="Javaid M."/>
            <person name="Jiang H."/>
            <person name="Korchina V."/>
            <person name="Kovar C."/>
            <person name="Lara F."/>
            <person name="Lee S."/>
            <person name="Mata R."/>
            <person name="Mathew T."/>
            <person name="Moen C."/>
            <person name="Morales K."/>
            <person name="Munidasa M."/>
            <person name="Nazareth L."/>
            <person name="Ngo R."/>
            <person name="Nguyen L."/>
            <person name="Okwuonu G."/>
            <person name="Ongeri F."/>
            <person name="Patil S."/>
            <person name="Petrosino J."/>
            <person name="Pham C."/>
            <person name="Pham P."/>
            <person name="Pu L.-L."/>
            <person name="Puazo M."/>
            <person name="Raj R."/>
            <person name="Reid J."/>
            <person name="Rouhana J."/>
            <person name="Saada N."/>
            <person name="Shang Y."/>
            <person name="Simmons D."/>
            <person name="Thornton R."/>
            <person name="Warren J."/>
            <person name="Weissenberger G."/>
            <person name="Zhang J."/>
            <person name="Zhang L."/>
            <person name="Zhou C."/>
            <person name="Zhu D."/>
            <person name="Muzny D."/>
            <person name="Worley K."/>
            <person name="Gibbs R."/>
        </authorList>
    </citation>
    <scope>NUCLEOTIDE SEQUENCE [LARGE SCALE GENOMIC DNA]</scope>
    <source>
        <strain evidence="5 6">DSM 15436</strain>
    </source>
</reference>
<evidence type="ECO:0000259" key="4">
    <source>
        <dbReference type="SMART" id="SM00967"/>
    </source>
</evidence>
<comment type="similarity">
    <text evidence="1">Belongs to the class IV-like SAM-binding methyltransferase superfamily. RNA methyltransferase TrmH family.</text>
</comment>
<accession>C0VZD1</accession>
<evidence type="ECO:0000256" key="2">
    <source>
        <dbReference type="ARBA" id="ARBA00022603"/>
    </source>
</evidence>
<dbReference type="STRING" id="525245.HMPREF0044_0521"/>
<dbReference type="InterPro" id="IPR029026">
    <property type="entry name" value="tRNA_m1G_MTases_N"/>
</dbReference>
<dbReference type="GO" id="GO:0006396">
    <property type="term" value="P:RNA processing"/>
    <property type="evidence" value="ECO:0007669"/>
    <property type="project" value="InterPro"/>
</dbReference>
<evidence type="ECO:0000256" key="3">
    <source>
        <dbReference type="ARBA" id="ARBA00022679"/>
    </source>
</evidence>
<sequence>MSAENQPREHRPAMLSNPNADRIKEVAALAGRSARRRSGRVLVEGPQAVREALRFCGKDLLDVYISEEAWERYPELVQEAKAATRWVHQVTNEVSKAISTDSQGITAVVKDFRTDGLPKVDWDFIVVLAQTQDPGNAGTMIRIADAAGADAVFICSGSVDVTSPKVVRSSAGSVFHLPSIVNVGLPEVLEWARARGMQLLGADGNGSVDLFDAADCMVDVDLAEPTAWIFGNEAHGFAQFDTSEIEHFVSIPLGGHAESLNVSAAAAVCLFASAKARRFNEL</sequence>
<dbReference type="Pfam" id="PF00588">
    <property type="entry name" value="SpoU_methylase"/>
    <property type="match status" value="1"/>
</dbReference>
<dbReference type="InterPro" id="IPR013123">
    <property type="entry name" value="SpoU_subst-bd"/>
</dbReference>
<dbReference type="InterPro" id="IPR001537">
    <property type="entry name" value="SpoU_MeTrfase"/>
</dbReference>
<gene>
    <name evidence="5" type="ORF">HMPREF0044_0521</name>
</gene>
<dbReference type="InterPro" id="IPR053888">
    <property type="entry name" value="MRM3-like_sub_bind"/>
</dbReference>
<name>C0VZD1_9ACTO</name>
<dbReference type="SUPFAM" id="SSF75217">
    <property type="entry name" value="alpha/beta knot"/>
    <property type="match status" value="1"/>
</dbReference>
<dbReference type="GO" id="GO:0005737">
    <property type="term" value="C:cytoplasm"/>
    <property type="evidence" value="ECO:0007669"/>
    <property type="project" value="UniProtKB-ARBA"/>
</dbReference>
<dbReference type="SUPFAM" id="SSF55315">
    <property type="entry name" value="L30e-like"/>
    <property type="match status" value="1"/>
</dbReference>
<evidence type="ECO:0000256" key="1">
    <source>
        <dbReference type="ARBA" id="ARBA00007228"/>
    </source>
</evidence>
<dbReference type="PANTHER" id="PTHR43191">
    <property type="entry name" value="RRNA METHYLTRANSFERASE 3"/>
    <property type="match status" value="1"/>
</dbReference>
<protein>
    <submittedName>
        <fullName evidence="5">RNA methyltransferase, TrmH family</fullName>
    </submittedName>
</protein>
<dbReference type="PANTHER" id="PTHR43191:SF2">
    <property type="entry name" value="RRNA METHYLTRANSFERASE 3, MITOCHONDRIAL"/>
    <property type="match status" value="1"/>
</dbReference>
<keyword evidence="6" id="KW-1185">Reference proteome</keyword>
<dbReference type="EMBL" id="ACFG01000006">
    <property type="protein sequence ID" value="EEH64232.1"/>
    <property type="molecule type" value="Genomic_DNA"/>
</dbReference>
<dbReference type="Gene3D" id="3.40.1280.10">
    <property type="match status" value="1"/>
</dbReference>
<dbReference type="RefSeq" id="WP_006547518.1">
    <property type="nucleotide sequence ID" value="NZ_DS999546.1"/>
</dbReference>
<dbReference type="InterPro" id="IPR051259">
    <property type="entry name" value="rRNA_Methyltransferase"/>
</dbReference>
<dbReference type="SMART" id="SM00967">
    <property type="entry name" value="SpoU_sub_bind"/>
    <property type="match status" value="1"/>
</dbReference>
<keyword evidence="3 5" id="KW-0808">Transferase</keyword>
<dbReference type="AlphaFoldDB" id="C0VZD1"/>
<dbReference type="CDD" id="cd18095">
    <property type="entry name" value="SpoU-like_rRNA-MTase"/>
    <property type="match status" value="1"/>
</dbReference>
<evidence type="ECO:0000313" key="6">
    <source>
        <dbReference type="Proteomes" id="UP000010301"/>
    </source>
</evidence>
<organism evidence="5 6">
    <name type="scientific">Gleimia coleocanis DSM 15436</name>
    <dbReference type="NCBI Taxonomy" id="525245"/>
    <lineage>
        <taxon>Bacteria</taxon>
        <taxon>Bacillati</taxon>
        <taxon>Actinomycetota</taxon>
        <taxon>Actinomycetes</taxon>
        <taxon>Actinomycetales</taxon>
        <taxon>Actinomycetaceae</taxon>
        <taxon>Gleimia</taxon>
    </lineage>
</organism>
<dbReference type="GO" id="GO:0003723">
    <property type="term" value="F:RNA binding"/>
    <property type="evidence" value="ECO:0007669"/>
    <property type="project" value="InterPro"/>
</dbReference>
<dbReference type="GO" id="GO:0032259">
    <property type="term" value="P:methylation"/>
    <property type="evidence" value="ECO:0007669"/>
    <property type="project" value="UniProtKB-KW"/>
</dbReference>
<dbReference type="eggNOG" id="COG0566">
    <property type="taxonomic scope" value="Bacteria"/>
</dbReference>